<gene>
    <name evidence="5" type="ORF">Aud_003435</name>
    <name evidence="4" type="ORF">IFM46972_05073</name>
</gene>
<evidence type="ECO:0000259" key="3">
    <source>
        <dbReference type="Pfam" id="PF25289"/>
    </source>
</evidence>
<accession>A0A8H3NVT9</accession>
<feature type="compositionally biased region" description="Low complexity" evidence="1">
    <location>
        <begin position="678"/>
        <end position="691"/>
    </location>
</feature>
<feature type="domain" description="DUF7877" evidence="3">
    <location>
        <begin position="62"/>
        <end position="173"/>
    </location>
</feature>
<evidence type="ECO:0000313" key="6">
    <source>
        <dbReference type="Proteomes" id="UP000465221"/>
    </source>
</evidence>
<feature type="region of interest" description="Disordered" evidence="1">
    <location>
        <begin position="518"/>
        <end position="541"/>
    </location>
</feature>
<dbReference type="InterPro" id="IPR056687">
    <property type="entry name" value="DUF7785"/>
</dbReference>
<feature type="compositionally biased region" description="Polar residues" evidence="1">
    <location>
        <begin position="852"/>
        <end position="873"/>
    </location>
</feature>
<sequence>MSADEGGETLSIPATNGEPQSATPDPPVLSTPGKRKRGSSHDVHAAQDAGTSESQVQERVKLHETLCNLVDILSKNDIELQLLSCPLPSSPAKPRSKRAKVSGEKDESTSIQARVASDRYNTLSEFLSDIDRASTAVIERSKAQSSEGEATDGNRLTETVNRIAAFKKLLNSLVRQASVGQTSVKRESTEDDSEVAGKSTPSTTEGRSDNVVLTILGNPSNPKPLYSSLQKSVKVSLPSGESAAEKYVEVQTPLREIGLPNGITTTKVAAYNTENKPKEAKRTFGEVFTPRPTLPQLEPPRRARSSSRTAPGGWIDPFEAVTNYKAFPGERNNYCLAPLPSGQWLQYGGITSSPSFWDRRQKQQSAQPHGDERYHEDPALWTDDDASLLQGVYSSFAPSFDSSGAIVQADSKDMVWWGKRGTKRLYTLLAKTTYSEEPQDASEVSATEQPGNIGELDENTLEEMVKSFNPEDFADHVSFTNGLEKEKEEAESKGMDDLLRDVSELLETLSSYQKIRNLELPAPGGEPKETATDQGTPSHASAAEQGIYETLKSSLAALVSNLPPYAVAKLDGDQLAELNISTKILVDNPDYHGIMEKDDFTLQQERAAAMAPMAAGPNRTSTPSRSGSYQAGYNQRAYTANARVQQPQAGFQAPQPYYGGRQPSTSAPYTPGPPQHFANARPPATPAQRPTFVPGYQQPTPQYNQANLQQFQRPGQNGYSPYAAPQALPPAQASPQAYAPRPAQPGAYAPQYAAGRSGSPQKQPAYASPRTRAPYMAPSSATPQQRFVPQQQPPNYNYPSNQAAPAPNTYSNSAAAMTYARSAAEQAVLMDRNKAQLAQQTRQSSTPQPTTDASSQDRSITPAIKQNGTPVPS</sequence>
<feature type="region of interest" description="Disordered" evidence="1">
    <location>
        <begin position="289"/>
        <end position="312"/>
    </location>
</feature>
<dbReference type="Pfam" id="PF25289">
    <property type="entry name" value="DUF7877"/>
    <property type="match status" value="1"/>
</dbReference>
<dbReference type="Pfam" id="PF25009">
    <property type="entry name" value="DUF7785"/>
    <property type="match status" value="1"/>
</dbReference>
<dbReference type="GeneID" id="66990911"/>
<feature type="region of interest" description="Disordered" evidence="1">
    <location>
        <begin position="178"/>
        <end position="211"/>
    </location>
</feature>
<dbReference type="InterPro" id="IPR057199">
    <property type="entry name" value="DUF7877"/>
</dbReference>
<feature type="compositionally biased region" description="Polar residues" evidence="1">
    <location>
        <begin position="12"/>
        <end position="23"/>
    </location>
</feature>
<dbReference type="AlphaFoldDB" id="A0A8H3NVT9"/>
<feature type="compositionally biased region" description="Low complexity" evidence="1">
    <location>
        <begin position="783"/>
        <end position="809"/>
    </location>
</feature>
<dbReference type="RefSeq" id="XP_043144320.1">
    <property type="nucleotide sequence ID" value="XM_043288385.1"/>
</dbReference>
<feature type="compositionally biased region" description="Polar residues" evidence="1">
    <location>
        <begin position="618"/>
        <end position="630"/>
    </location>
</feature>
<name>A0A8H3NVT9_9EURO</name>
<feature type="region of interest" description="Disordered" evidence="1">
    <location>
        <begin position="651"/>
        <end position="809"/>
    </location>
</feature>
<feature type="region of interest" description="Disordered" evidence="1">
    <location>
        <begin position="830"/>
        <end position="873"/>
    </location>
</feature>
<feature type="region of interest" description="Disordered" evidence="1">
    <location>
        <begin position="1"/>
        <end position="57"/>
    </location>
</feature>
<feature type="domain" description="DUF7785" evidence="2">
    <location>
        <begin position="493"/>
        <end position="586"/>
    </location>
</feature>
<feature type="compositionally biased region" description="Polar residues" evidence="1">
    <location>
        <begin position="697"/>
        <end position="718"/>
    </location>
</feature>
<dbReference type="Proteomes" id="UP000465221">
    <property type="component" value="Unassembled WGS sequence"/>
</dbReference>
<reference evidence="5" key="1">
    <citation type="journal article" date="2015" name="Genome Announc.">
        <title>Draft Genome Sequence of the Pathogenic Filamentous Fungus Aspergillus udagawae Strain IFM 46973T.</title>
        <authorList>
            <person name="Kusuya Y."/>
            <person name="Takahashi-Nakaguchi A."/>
            <person name="Takahashi H."/>
            <person name="Yaguchi T."/>
        </authorList>
    </citation>
    <scope>NUCLEOTIDE SEQUENCE</scope>
    <source>
        <strain evidence="5">IFM 46973</strain>
    </source>
</reference>
<reference evidence="4 6" key="2">
    <citation type="submission" date="2020-01" db="EMBL/GenBank/DDBJ databases">
        <title>Draft genome sequence of Aspergillus udagawae IFM 46972.</title>
        <authorList>
            <person name="Takahashi H."/>
            <person name="Yaguchi T."/>
        </authorList>
    </citation>
    <scope>NUCLEOTIDE SEQUENCE [LARGE SCALE GENOMIC DNA]</scope>
    <source>
        <strain evidence="4 6">IFM 46972</strain>
    </source>
</reference>
<feature type="region of interest" description="Disordered" evidence="1">
    <location>
        <begin position="610"/>
        <end position="630"/>
    </location>
</feature>
<evidence type="ECO:0000313" key="4">
    <source>
        <dbReference type="EMBL" id="GFF36988.1"/>
    </source>
</evidence>
<evidence type="ECO:0000259" key="2">
    <source>
        <dbReference type="Pfam" id="PF25009"/>
    </source>
</evidence>
<proteinExistence type="predicted"/>
<dbReference type="EMBL" id="BBXM02000002">
    <property type="protein sequence ID" value="GIC87054.1"/>
    <property type="molecule type" value="Genomic_DNA"/>
</dbReference>
<evidence type="ECO:0000256" key="1">
    <source>
        <dbReference type="SAM" id="MobiDB-lite"/>
    </source>
</evidence>
<reference evidence="5" key="3">
    <citation type="submission" date="2021-01" db="EMBL/GenBank/DDBJ databases">
        <title>Pan-genome distribution and transcriptional activeness of fungal secondary metabolism genes in Aspergillus section Fumigati.</title>
        <authorList>
            <person name="Takahashi H."/>
            <person name="Umemura M."/>
            <person name="Ninomiya A."/>
            <person name="Kusuya Y."/>
            <person name="Urayama S."/>
            <person name="Shimizu M."/>
            <person name="Watanabe A."/>
            <person name="Kamei K."/>
            <person name="Yaguchi T."/>
            <person name="Hagiwara D."/>
        </authorList>
    </citation>
    <scope>NUCLEOTIDE SEQUENCE</scope>
    <source>
        <strain evidence="5">IFM 46973</strain>
    </source>
</reference>
<feature type="region of interest" description="Disordered" evidence="1">
    <location>
        <begin position="85"/>
        <end position="110"/>
    </location>
</feature>
<feature type="compositionally biased region" description="Low complexity" evidence="1">
    <location>
        <begin position="839"/>
        <end position="851"/>
    </location>
</feature>
<organism evidence="4 6">
    <name type="scientific">Aspergillus udagawae</name>
    <dbReference type="NCBI Taxonomy" id="91492"/>
    <lineage>
        <taxon>Eukaryota</taxon>
        <taxon>Fungi</taxon>
        <taxon>Dikarya</taxon>
        <taxon>Ascomycota</taxon>
        <taxon>Pezizomycotina</taxon>
        <taxon>Eurotiomycetes</taxon>
        <taxon>Eurotiomycetidae</taxon>
        <taxon>Eurotiales</taxon>
        <taxon>Aspergillaceae</taxon>
        <taxon>Aspergillus</taxon>
        <taxon>Aspergillus subgen. Fumigati</taxon>
    </lineage>
</organism>
<protein>
    <submittedName>
        <fullName evidence="4">Uncharacterized protein</fullName>
    </submittedName>
</protein>
<feature type="region of interest" description="Disordered" evidence="1">
    <location>
        <begin position="358"/>
        <end position="377"/>
    </location>
</feature>
<dbReference type="Proteomes" id="UP000036893">
    <property type="component" value="Unassembled WGS sequence"/>
</dbReference>
<evidence type="ECO:0000313" key="5">
    <source>
        <dbReference type="EMBL" id="GIC87054.1"/>
    </source>
</evidence>
<comment type="caution">
    <text evidence="4">The sequence shown here is derived from an EMBL/GenBank/DDBJ whole genome shotgun (WGS) entry which is preliminary data.</text>
</comment>
<dbReference type="EMBL" id="BLKC01000030">
    <property type="protein sequence ID" value="GFF36988.1"/>
    <property type="molecule type" value="Genomic_DNA"/>
</dbReference>
<feature type="compositionally biased region" description="Low complexity" evidence="1">
    <location>
        <begin position="719"/>
        <end position="756"/>
    </location>
</feature>